<dbReference type="VEuPathDB" id="FungiDB:KRP22_278"/>
<dbReference type="eggNOG" id="ENOG502S4RR">
    <property type="taxonomic scope" value="Eukaryota"/>
</dbReference>
<dbReference type="EMBL" id="DS566005">
    <property type="status" value="NOT_ANNOTATED_CDS"/>
    <property type="molecule type" value="Genomic_DNA"/>
</dbReference>
<dbReference type="InterPro" id="IPR032675">
    <property type="entry name" value="LRR_dom_sf"/>
</dbReference>
<dbReference type="HOGENOM" id="CLU_1716860_0_0_1"/>
<proteinExistence type="predicted"/>
<dbReference type="InParanoid" id="H3HB72"/>
<dbReference type="EnsemblProtists" id="Phyra93811">
    <property type="protein sequence ID" value="Phyra93811"/>
    <property type="gene ID" value="Phyra93811"/>
</dbReference>
<accession>H3HB72</accession>
<reference evidence="1" key="2">
    <citation type="submission" date="2015-06" db="UniProtKB">
        <authorList>
            <consortium name="EnsemblProtists"/>
        </authorList>
    </citation>
    <scope>IDENTIFICATION</scope>
    <source>
        <strain evidence="1">Pr102</strain>
    </source>
</reference>
<evidence type="ECO:0000313" key="1">
    <source>
        <dbReference type="EnsemblProtists" id="Phyra93811"/>
    </source>
</evidence>
<evidence type="ECO:0000313" key="2">
    <source>
        <dbReference type="Proteomes" id="UP000005238"/>
    </source>
</evidence>
<dbReference type="VEuPathDB" id="FungiDB:KRP23_7731"/>
<keyword evidence="2" id="KW-1185">Reference proteome</keyword>
<reference evidence="2" key="1">
    <citation type="journal article" date="2006" name="Science">
        <title>Phytophthora genome sequences uncover evolutionary origins and mechanisms of pathogenesis.</title>
        <authorList>
            <person name="Tyler B.M."/>
            <person name="Tripathy S."/>
            <person name="Zhang X."/>
            <person name="Dehal P."/>
            <person name="Jiang R.H."/>
            <person name="Aerts A."/>
            <person name="Arredondo F.D."/>
            <person name="Baxter L."/>
            <person name="Bensasson D."/>
            <person name="Beynon J.L."/>
            <person name="Chapman J."/>
            <person name="Damasceno C.M."/>
            <person name="Dorrance A.E."/>
            <person name="Dou D."/>
            <person name="Dickerman A.W."/>
            <person name="Dubchak I.L."/>
            <person name="Garbelotto M."/>
            <person name="Gijzen M."/>
            <person name="Gordon S.G."/>
            <person name="Govers F."/>
            <person name="Grunwald N.J."/>
            <person name="Huang W."/>
            <person name="Ivors K.L."/>
            <person name="Jones R.W."/>
            <person name="Kamoun S."/>
            <person name="Krampis K."/>
            <person name="Lamour K.H."/>
            <person name="Lee M.K."/>
            <person name="McDonald W.H."/>
            <person name="Medina M."/>
            <person name="Meijer H.J."/>
            <person name="Nordberg E.K."/>
            <person name="Maclean D.J."/>
            <person name="Ospina-Giraldo M.D."/>
            <person name="Morris P.F."/>
            <person name="Phuntumart V."/>
            <person name="Putnam N.H."/>
            <person name="Rash S."/>
            <person name="Rose J.K."/>
            <person name="Sakihama Y."/>
            <person name="Salamov A.A."/>
            <person name="Savidor A."/>
            <person name="Scheuring C.F."/>
            <person name="Smith B.M."/>
            <person name="Sobral B.W."/>
            <person name="Terry A."/>
            <person name="Torto-Alalibo T.A."/>
            <person name="Win J."/>
            <person name="Xu Z."/>
            <person name="Zhang H."/>
            <person name="Grigoriev I.V."/>
            <person name="Rokhsar D.S."/>
            <person name="Boore J.L."/>
        </authorList>
    </citation>
    <scope>NUCLEOTIDE SEQUENCE [LARGE SCALE GENOMIC DNA]</scope>
    <source>
        <strain evidence="2">Pr102</strain>
    </source>
</reference>
<dbReference type="SUPFAM" id="SSF52047">
    <property type="entry name" value="RNI-like"/>
    <property type="match status" value="1"/>
</dbReference>
<dbReference type="STRING" id="164328.H3HB72"/>
<dbReference type="Gene3D" id="3.80.10.10">
    <property type="entry name" value="Ribonuclease Inhibitor"/>
    <property type="match status" value="1"/>
</dbReference>
<protein>
    <submittedName>
        <fullName evidence="1">Uncharacterized protein</fullName>
    </submittedName>
</protein>
<dbReference type="Proteomes" id="UP000005238">
    <property type="component" value="Unassembled WGS sequence"/>
</dbReference>
<organism evidence="1 2">
    <name type="scientific">Phytophthora ramorum</name>
    <name type="common">Sudden oak death agent</name>
    <dbReference type="NCBI Taxonomy" id="164328"/>
    <lineage>
        <taxon>Eukaryota</taxon>
        <taxon>Sar</taxon>
        <taxon>Stramenopiles</taxon>
        <taxon>Oomycota</taxon>
        <taxon>Peronosporomycetes</taxon>
        <taxon>Peronosporales</taxon>
        <taxon>Peronosporaceae</taxon>
        <taxon>Phytophthora</taxon>
    </lineage>
</organism>
<sequence length="153" mass="17236">MLPRSPVLRTLSLAGCLQLDQVLVDPGDLPALHHLDLSCCPKLTRVHVSSKLLETLDISHNDKLQFLLLDLERVENLDLSFLKNLTHLYIRSPSLRQLNLRGCDQLRRNTTSVNCPSLQFVVLQGASLVVEDFNRGEVNEDVFALPANTELER</sequence>
<name>H3HB72_PHYRM</name>
<dbReference type="AlphaFoldDB" id="H3HB72"/>